<evidence type="ECO:0000256" key="4">
    <source>
        <dbReference type="ARBA" id="ARBA00023015"/>
    </source>
</evidence>
<dbReference type="Pfam" id="PF00172">
    <property type="entry name" value="Zn_clus"/>
    <property type="match status" value="1"/>
</dbReference>
<reference evidence="10" key="1">
    <citation type="submission" date="2019-04" db="EMBL/GenBank/DDBJ databases">
        <title>Friends and foes A comparative genomics study of 23 Aspergillus species from section Flavi.</title>
        <authorList>
            <consortium name="DOE Joint Genome Institute"/>
            <person name="Kjaerbolling I."/>
            <person name="Vesth T."/>
            <person name="Frisvad J.C."/>
            <person name="Nybo J.L."/>
            <person name="Theobald S."/>
            <person name="Kildgaard S."/>
            <person name="Isbrandt T."/>
            <person name="Kuo A."/>
            <person name="Sato A."/>
            <person name="Lyhne E.K."/>
            <person name="Kogle M.E."/>
            <person name="Wiebenga A."/>
            <person name="Kun R.S."/>
            <person name="Lubbers R.J."/>
            <person name="Makela M.R."/>
            <person name="Barry K."/>
            <person name="Chovatia M."/>
            <person name="Clum A."/>
            <person name="Daum C."/>
            <person name="Haridas S."/>
            <person name="He G."/>
            <person name="LaButti K."/>
            <person name="Lipzen A."/>
            <person name="Mondo S."/>
            <person name="Riley R."/>
            <person name="Salamov A."/>
            <person name="Simmons B.A."/>
            <person name="Magnuson J.K."/>
            <person name="Henrissat B."/>
            <person name="Mortensen U.H."/>
            <person name="Larsen T.O."/>
            <person name="Devries R.P."/>
            <person name="Grigoriev I.V."/>
            <person name="Machida M."/>
            <person name="Baker S.E."/>
            <person name="Andersen M.R."/>
        </authorList>
    </citation>
    <scope>NUCLEOTIDE SEQUENCE</scope>
    <source>
        <strain evidence="10">CBS 117612</strain>
    </source>
</reference>
<dbReference type="GO" id="GO:0006351">
    <property type="term" value="P:DNA-templated transcription"/>
    <property type="evidence" value="ECO:0007669"/>
    <property type="project" value="InterPro"/>
</dbReference>
<evidence type="ECO:0000256" key="3">
    <source>
        <dbReference type="ARBA" id="ARBA00022833"/>
    </source>
</evidence>
<dbReference type="SUPFAM" id="SSF57701">
    <property type="entry name" value="Zn2/Cys6 DNA-binding domain"/>
    <property type="match status" value="1"/>
</dbReference>
<dbReference type="PROSITE" id="PS00463">
    <property type="entry name" value="ZN2_CY6_FUNGAL_1"/>
    <property type="match status" value="1"/>
</dbReference>
<feature type="transmembrane region" description="Helical" evidence="8">
    <location>
        <begin position="625"/>
        <end position="645"/>
    </location>
</feature>
<dbReference type="PROSITE" id="PS50048">
    <property type="entry name" value="ZN2_CY6_FUNGAL_2"/>
    <property type="match status" value="1"/>
</dbReference>
<dbReference type="EMBL" id="ML737128">
    <property type="protein sequence ID" value="KAE8343597.1"/>
    <property type="molecule type" value="Genomic_DNA"/>
</dbReference>
<evidence type="ECO:0000256" key="7">
    <source>
        <dbReference type="ARBA" id="ARBA00023242"/>
    </source>
</evidence>
<dbReference type="Gene3D" id="4.10.240.10">
    <property type="entry name" value="Zn(2)-C6 fungal-type DNA-binding domain"/>
    <property type="match status" value="1"/>
</dbReference>
<evidence type="ECO:0000256" key="1">
    <source>
        <dbReference type="ARBA" id="ARBA00004123"/>
    </source>
</evidence>
<accession>A0A5N6YDP2</accession>
<dbReference type="GO" id="GO:0003677">
    <property type="term" value="F:DNA binding"/>
    <property type="evidence" value="ECO:0007669"/>
    <property type="project" value="UniProtKB-KW"/>
</dbReference>
<proteinExistence type="predicted"/>
<dbReference type="SMART" id="SM00906">
    <property type="entry name" value="Fungal_trans"/>
    <property type="match status" value="1"/>
</dbReference>
<keyword evidence="8" id="KW-0812">Transmembrane</keyword>
<name>A0A5N6YDP2_9EURO</name>
<comment type="subcellular location">
    <subcellularLocation>
        <location evidence="1">Nucleus</location>
    </subcellularLocation>
</comment>
<dbReference type="SMART" id="SM00066">
    <property type="entry name" value="GAL4"/>
    <property type="match status" value="1"/>
</dbReference>
<dbReference type="Proteomes" id="UP000325558">
    <property type="component" value="Unassembled WGS sequence"/>
</dbReference>
<dbReference type="InterPro" id="IPR051615">
    <property type="entry name" value="Transcr_Regulatory_Elem"/>
</dbReference>
<sequence>MPPRQRNPRALRKHVTTACTQCRDSKVKCDGETPTCSNCRNKGRLCCYQQRDDKRKVPVRVAVGLLARRVDSLVEYIRNAGLPVPKPDEHSHLVLKGVLDALELKCDDLAIEPTQVLGGTKDAPLANPMENAARTRQFASPTVRSDENGCVASQRTVAASPCLSAGNDTLEGTSHEILSRLVEDQPSTPEVARYGADRNKPVAFDPESDDEVTDQFSCRLGRLQRTHDGQLRYFGSLSNLTLLDALVGAIPPASVQKDTTMLLENANLDKEPDEGFERHLLELFFAWQDPSLYVIHPETFWKSRAQSKYEGKPNQYYSRALSDAMCALGAAYESKYHPEFVAFPRSLAEYFGDRAKLLLELEFDCPSVTTVQTLVLLSNHEAACTEDTRGWLYSGMAMRLSLDLGLHLEMSPYIENGTISHQDAEVRRMVFWGVYLNEQFWGFYLGRSPQSRIDAVTVQKPLWPDPLPSIKWKPYPNISPATHVSVPSSLLCRQWIGLYEIMLPLTDILYGCSEISKHALQQLTATTVDRLRSWRVDLSPELGIDKAYSSQSPLPHVLILHMQYHQFMIHCHRPYISKRYIQPQPPRGPGPKHARRMCVESAIAIVELLGLYERAYGFRRASICIIYYIFSATLILIFTTVPSRYGSHEKLLMNHLGTCFRALDEMSACFENAKRTSAFLRAIQQQWHVRRQNWATRERKRTFEDSRRDVTDTSRSLGVSADPPRFVCDELPLAMDEYGPSLDLGVDGLLAAGSLLDESSNIHSMDHNLCSVLFSEGVSGSLI</sequence>
<evidence type="ECO:0000313" key="10">
    <source>
        <dbReference type="EMBL" id="KAE8343597.1"/>
    </source>
</evidence>
<keyword evidence="5" id="KW-0238">DNA-binding</keyword>
<dbReference type="CDD" id="cd00067">
    <property type="entry name" value="GAL4"/>
    <property type="match status" value="1"/>
</dbReference>
<dbReference type="InterPro" id="IPR007219">
    <property type="entry name" value="XnlR_reg_dom"/>
</dbReference>
<dbReference type="CDD" id="cd12148">
    <property type="entry name" value="fungal_TF_MHR"/>
    <property type="match status" value="1"/>
</dbReference>
<evidence type="ECO:0000259" key="9">
    <source>
        <dbReference type="PROSITE" id="PS50048"/>
    </source>
</evidence>
<dbReference type="OrthoDB" id="2154091at2759"/>
<dbReference type="GO" id="GO:0005634">
    <property type="term" value="C:nucleus"/>
    <property type="evidence" value="ECO:0007669"/>
    <property type="project" value="UniProtKB-SubCell"/>
</dbReference>
<dbReference type="AlphaFoldDB" id="A0A5N6YDP2"/>
<keyword evidence="8" id="KW-0472">Membrane</keyword>
<dbReference type="GO" id="GO:0008270">
    <property type="term" value="F:zinc ion binding"/>
    <property type="evidence" value="ECO:0007669"/>
    <property type="project" value="InterPro"/>
</dbReference>
<keyword evidence="3" id="KW-0862">Zinc</keyword>
<evidence type="ECO:0000256" key="5">
    <source>
        <dbReference type="ARBA" id="ARBA00023125"/>
    </source>
</evidence>
<dbReference type="InterPro" id="IPR036864">
    <property type="entry name" value="Zn2-C6_fun-type_DNA-bd_sf"/>
</dbReference>
<feature type="domain" description="Zn(2)-C6 fungal-type" evidence="9">
    <location>
        <begin position="18"/>
        <end position="48"/>
    </location>
</feature>
<evidence type="ECO:0000256" key="8">
    <source>
        <dbReference type="SAM" id="Phobius"/>
    </source>
</evidence>
<dbReference type="InterPro" id="IPR001138">
    <property type="entry name" value="Zn2Cys6_DnaBD"/>
</dbReference>
<protein>
    <recommendedName>
        <fullName evidence="9">Zn(2)-C6 fungal-type domain-containing protein</fullName>
    </recommendedName>
</protein>
<keyword evidence="8" id="KW-1133">Transmembrane helix</keyword>
<dbReference type="PANTHER" id="PTHR31313">
    <property type="entry name" value="TY1 ENHANCER ACTIVATOR"/>
    <property type="match status" value="1"/>
</dbReference>
<keyword evidence="4" id="KW-0805">Transcription regulation</keyword>
<organism evidence="10">
    <name type="scientific">Aspergillus arachidicola</name>
    <dbReference type="NCBI Taxonomy" id="656916"/>
    <lineage>
        <taxon>Eukaryota</taxon>
        <taxon>Fungi</taxon>
        <taxon>Dikarya</taxon>
        <taxon>Ascomycota</taxon>
        <taxon>Pezizomycotina</taxon>
        <taxon>Eurotiomycetes</taxon>
        <taxon>Eurotiomycetidae</taxon>
        <taxon>Eurotiales</taxon>
        <taxon>Aspergillaceae</taxon>
        <taxon>Aspergillus</taxon>
        <taxon>Aspergillus subgen. Circumdati</taxon>
    </lineage>
</organism>
<keyword evidence="2" id="KW-0479">Metal-binding</keyword>
<dbReference type="GO" id="GO:0009893">
    <property type="term" value="P:positive regulation of metabolic process"/>
    <property type="evidence" value="ECO:0007669"/>
    <property type="project" value="UniProtKB-ARBA"/>
</dbReference>
<dbReference type="GO" id="GO:0000981">
    <property type="term" value="F:DNA-binding transcription factor activity, RNA polymerase II-specific"/>
    <property type="evidence" value="ECO:0007669"/>
    <property type="project" value="InterPro"/>
</dbReference>
<keyword evidence="7" id="KW-0539">Nucleus</keyword>
<dbReference type="PANTHER" id="PTHR31313:SF77">
    <property type="entry name" value="ZN(II)2CYS6 TRANSCRIPTION FACTOR (EUROFUNG)"/>
    <property type="match status" value="1"/>
</dbReference>
<keyword evidence="6" id="KW-0804">Transcription</keyword>
<gene>
    <name evidence="10" type="ORF">BDV24DRAFT_172620</name>
</gene>
<dbReference type="Pfam" id="PF04082">
    <property type="entry name" value="Fungal_trans"/>
    <property type="match status" value="1"/>
</dbReference>
<evidence type="ECO:0000256" key="6">
    <source>
        <dbReference type="ARBA" id="ARBA00023163"/>
    </source>
</evidence>
<evidence type="ECO:0000256" key="2">
    <source>
        <dbReference type="ARBA" id="ARBA00022723"/>
    </source>
</evidence>